<dbReference type="PRINTS" id="PR00722">
    <property type="entry name" value="CHYMOTRYPSIN"/>
</dbReference>
<keyword evidence="3" id="KW-0378">Hydrolase</keyword>
<evidence type="ECO:0000256" key="5">
    <source>
        <dbReference type="ARBA" id="ARBA00023157"/>
    </source>
</evidence>
<organism evidence="8 9">
    <name type="scientific">Galleria mellonella</name>
    <name type="common">Greater wax moth</name>
    <dbReference type="NCBI Taxonomy" id="7137"/>
    <lineage>
        <taxon>Eukaryota</taxon>
        <taxon>Metazoa</taxon>
        <taxon>Ecdysozoa</taxon>
        <taxon>Arthropoda</taxon>
        <taxon>Hexapoda</taxon>
        <taxon>Insecta</taxon>
        <taxon>Pterygota</taxon>
        <taxon>Neoptera</taxon>
        <taxon>Endopterygota</taxon>
        <taxon>Lepidoptera</taxon>
        <taxon>Glossata</taxon>
        <taxon>Ditrysia</taxon>
        <taxon>Pyraloidea</taxon>
        <taxon>Pyralidae</taxon>
        <taxon>Galleriinae</taxon>
        <taxon>Galleria</taxon>
    </lineage>
</organism>
<dbReference type="InParanoid" id="A0A6J1WSL3"/>
<dbReference type="OrthoDB" id="8189841at2759"/>
<keyword evidence="8" id="KW-1185">Reference proteome</keyword>
<dbReference type="RefSeq" id="XP_026755378.1">
    <property type="nucleotide sequence ID" value="XM_026899577.3"/>
</dbReference>
<evidence type="ECO:0000259" key="7">
    <source>
        <dbReference type="PROSITE" id="PS50240"/>
    </source>
</evidence>
<keyword evidence="6" id="KW-0732">Signal</keyword>
<feature type="signal peptide" evidence="6">
    <location>
        <begin position="1"/>
        <end position="17"/>
    </location>
</feature>
<dbReference type="PROSITE" id="PS50240">
    <property type="entry name" value="TRYPSIN_DOM"/>
    <property type="match status" value="1"/>
</dbReference>
<accession>A0A6J1WSL3</accession>
<gene>
    <name evidence="9" type="primary">LOC113515392</name>
</gene>
<proteinExistence type="inferred from homology"/>
<dbReference type="InterPro" id="IPR043504">
    <property type="entry name" value="Peptidase_S1_PA_chymotrypsin"/>
</dbReference>
<keyword evidence="4" id="KW-0720">Serine protease</keyword>
<dbReference type="InterPro" id="IPR050430">
    <property type="entry name" value="Peptidase_S1"/>
</dbReference>
<evidence type="ECO:0000313" key="9">
    <source>
        <dbReference type="RefSeq" id="XP_026755378.1"/>
    </source>
</evidence>
<dbReference type="PANTHER" id="PTHR24276">
    <property type="entry name" value="POLYSERASE-RELATED"/>
    <property type="match status" value="1"/>
</dbReference>
<dbReference type="Proteomes" id="UP001652740">
    <property type="component" value="Unplaced"/>
</dbReference>
<feature type="chain" id="PRO_5026996593" evidence="6">
    <location>
        <begin position="18"/>
        <end position="310"/>
    </location>
</feature>
<comment type="similarity">
    <text evidence="1">Belongs to the peptidase S1 family.</text>
</comment>
<protein>
    <submittedName>
        <fullName evidence="9">Trypsin beta-like</fullName>
    </submittedName>
</protein>
<dbReference type="PANTHER" id="PTHR24276:SF96">
    <property type="entry name" value="PEPTIDASE S1 DOMAIN-CONTAINING PROTEIN"/>
    <property type="match status" value="1"/>
</dbReference>
<dbReference type="GO" id="GO:0006508">
    <property type="term" value="P:proteolysis"/>
    <property type="evidence" value="ECO:0007669"/>
    <property type="project" value="UniProtKB-KW"/>
</dbReference>
<keyword evidence="5" id="KW-1015">Disulfide bond</keyword>
<dbReference type="Gene3D" id="2.40.10.10">
    <property type="entry name" value="Trypsin-like serine proteases"/>
    <property type="match status" value="1"/>
</dbReference>
<dbReference type="GeneID" id="113515392"/>
<dbReference type="CDD" id="cd00190">
    <property type="entry name" value="Tryp_SPc"/>
    <property type="match status" value="1"/>
</dbReference>
<feature type="domain" description="Peptidase S1" evidence="7">
    <location>
        <begin position="32"/>
        <end position="283"/>
    </location>
</feature>
<dbReference type="KEGG" id="gmw:113515392"/>
<evidence type="ECO:0000256" key="1">
    <source>
        <dbReference type="ARBA" id="ARBA00007664"/>
    </source>
</evidence>
<evidence type="ECO:0000256" key="3">
    <source>
        <dbReference type="ARBA" id="ARBA00022801"/>
    </source>
</evidence>
<dbReference type="AlphaFoldDB" id="A0A6J1WSL3"/>
<name>A0A6J1WSL3_GALME</name>
<evidence type="ECO:0000313" key="8">
    <source>
        <dbReference type="Proteomes" id="UP001652740"/>
    </source>
</evidence>
<dbReference type="InterPro" id="IPR009003">
    <property type="entry name" value="Peptidase_S1_PA"/>
</dbReference>
<dbReference type="SUPFAM" id="SSF50494">
    <property type="entry name" value="Trypsin-like serine proteases"/>
    <property type="match status" value="1"/>
</dbReference>
<dbReference type="GO" id="GO:0004252">
    <property type="term" value="F:serine-type endopeptidase activity"/>
    <property type="evidence" value="ECO:0007669"/>
    <property type="project" value="InterPro"/>
</dbReference>
<dbReference type="InterPro" id="IPR001254">
    <property type="entry name" value="Trypsin_dom"/>
</dbReference>
<sequence>MGKILYILPLVFICSYAGPLDLTLTKSASERIINGQNATNLQFPYAVSIQRISDVSNPGHGHTCGGVLITHRHVLTAASCTYSINYANKQVIPIIVSEFRVFAGSAFLSNDTLNDRVRNILNYTTHPQHLIEPSHANDLAVITLISPFPEAVVTPLALPPSDYVPTDFTVCTVAGWGARTNTSSMPSTQLQFINKYIYNQNLCASVFNDLEHVERILPTMVCTTSEDIVTGGCMGDQGSALVCGGVLTGISFLPNDCMSENNVRPEIYTRVSNYTKWIQSVTDSAPSVKPGFMALLILTVFHGIFQKVVS</sequence>
<evidence type="ECO:0000256" key="6">
    <source>
        <dbReference type="SAM" id="SignalP"/>
    </source>
</evidence>
<dbReference type="InterPro" id="IPR001314">
    <property type="entry name" value="Peptidase_S1A"/>
</dbReference>
<reference evidence="9" key="1">
    <citation type="submission" date="2025-08" db="UniProtKB">
        <authorList>
            <consortium name="RefSeq"/>
        </authorList>
    </citation>
    <scope>IDENTIFICATION</scope>
    <source>
        <tissue evidence="9">Whole larvae</tissue>
    </source>
</reference>
<evidence type="ECO:0000256" key="4">
    <source>
        <dbReference type="ARBA" id="ARBA00022825"/>
    </source>
</evidence>
<dbReference type="Pfam" id="PF00089">
    <property type="entry name" value="Trypsin"/>
    <property type="match status" value="1"/>
</dbReference>
<keyword evidence="2" id="KW-0645">Protease</keyword>
<evidence type="ECO:0000256" key="2">
    <source>
        <dbReference type="ARBA" id="ARBA00022670"/>
    </source>
</evidence>
<dbReference type="SMART" id="SM00020">
    <property type="entry name" value="Tryp_SPc"/>
    <property type="match status" value="1"/>
</dbReference>